<feature type="site" description="Transition state stabilizer" evidence="8">
    <location>
        <position position="35"/>
    </location>
</feature>
<feature type="binding site" evidence="8">
    <location>
        <position position="11"/>
    </location>
    <ligand>
        <name>a divalent metal cation</name>
        <dbReference type="ChEBI" id="CHEBI:60240"/>
    </ligand>
</feature>
<evidence type="ECO:0000256" key="7">
    <source>
        <dbReference type="ARBA" id="ARBA00023239"/>
    </source>
</evidence>
<dbReference type="GO" id="GO:0016114">
    <property type="term" value="P:terpenoid biosynthetic process"/>
    <property type="evidence" value="ECO:0007669"/>
    <property type="project" value="InterPro"/>
</dbReference>
<dbReference type="GO" id="GO:0019288">
    <property type="term" value="P:isopentenyl diphosphate biosynthetic process, methylerythritol 4-phosphate pathway"/>
    <property type="evidence" value="ECO:0007669"/>
    <property type="project" value="UniProtKB-UniRule"/>
</dbReference>
<evidence type="ECO:0000256" key="2">
    <source>
        <dbReference type="ARBA" id="ARBA00004709"/>
    </source>
</evidence>
<feature type="binding site" evidence="8">
    <location>
        <begin position="57"/>
        <end position="59"/>
    </location>
    <ligand>
        <name>4-CDP-2-C-methyl-D-erythritol 2-phosphate</name>
        <dbReference type="ChEBI" id="CHEBI:57919"/>
    </ligand>
</feature>
<dbReference type="PANTHER" id="PTHR43181">
    <property type="entry name" value="2-C-METHYL-D-ERYTHRITOL 2,4-CYCLODIPHOSPHATE SYNTHASE, CHLOROPLASTIC"/>
    <property type="match status" value="1"/>
</dbReference>
<evidence type="ECO:0000256" key="4">
    <source>
        <dbReference type="ARBA" id="ARBA00012579"/>
    </source>
</evidence>
<feature type="binding site" evidence="8">
    <location>
        <begin position="35"/>
        <end position="36"/>
    </location>
    <ligand>
        <name>4-CDP-2-C-methyl-D-erythritol 2-phosphate</name>
        <dbReference type="ChEBI" id="CHEBI:57919"/>
    </ligand>
</feature>
<dbReference type="EC" id="4.6.1.12" evidence="4 8"/>
<comment type="caution">
    <text evidence="8">Lacks conserved residue(s) required for the propagation of feature annotation.</text>
</comment>
<comment type="catalytic activity">
    <reaction evidence="1 8 9">
        <text>4-CDP-2-C-methyl-D-erythritol 2-phosphate = 2-C-methyl-D-erythritol 2,4-cyclic diphosphate + CMP</text>
        <dbReference type="Rhea" id="RHEA:23864"/>
        <dbReference type="ChEBI" id="CHEBI:57919"/>
        <dbReference type="ChEBI" id="CHEBI:58483"/>
        <dbReference type="ChEBI" id="CHEBI:60377"/>
        <dbReference type="EC" id="4.6.1.12"/>
    </reaction>
</comment>
<comment type="pathway">
    <text evidence="2 8">Isoprenoid biosynthesis; isopentenyl diphosphate biosynthesis via DXP pathway; isopentenyl diphosphate from 1-deoxy-D-xylulose 5-phosphate: step 4/6.</text>
</comment>
<accession>A0A521BAQ6</accession>
<dbReference type="PANTHER" id="PTHR43181:SF1">
    <property type="entry name" value="2-C-METHYL-D-ERYTHRITOL 2,4-CYCLODIPHOSPHATE SYNTHASE, CHLOROPLASTIC"/>
    <property type="match status" value="1"/>
</dbReference>
<dbReference type="FunFam" id="3.30.1330.50:FF:000001">
    <property type="entry name" value="2-C-methyl-D-erythritol 2,4-cyclodiphosphate synthase"/>
    <property type="match status" value="1"/>
</dbReference>
<keyword evidence="6 8" id="KW-0414">Isoprene biosynthesis</keyword>
<dbReference type="InterPro" id="IPR036571">
    <property type="entry name" value="MECDP_synthase_sf"/>
</dbReference>
<feature type="domain" description="2-C-methyl-D-erythritol 2,4-cyclodiphosphate synthase" evidence="10">
    <location>
        <begin position="3"/>
        <end position="155"/>
    </location>
</feature>
<protein>
    <recommendedName>
        <fullName evidence="4 8">2-C-methyl-D-erythritol 2,4-cyclodiphosphate synthase</fullName>
        <shortName evidence="8">MECDP-synthase</shortName>
        <shortName evidence="8">MECPP-synthase</shortName>
        <shortName evidence="8">MECPS</shortName>
        <ecNumber evidence="4 8">4.6.1.12</ecNumber>
    </recommendedName>
</protein>
<sequence>MYRIGIGYDVHRLEEGYRLVIGGVEIPYPKGLKGHSDADVLVHAICDAILGALSLGDIGEHFPDSDDRFRGISSLILLKEVNRIVNENGYRVVNVDSTVVAQRPKLSPYKEEMRKNISEVLGISINSVSVKATTTEGLGFEGREEGISAQAVALLKKL</sequence>
<feature type="binding site" evidence="8">
    <location>
        <position position="43"/>
    </location>
    <ligand>
        <name>a divalent metal cation</name>
        <dbReference type="ChEBI" id="CHEBI:60240"/>
    </ligand>
</feature>
<dbReference type="GO" id="GO:0008685">
    <property type="term" value="F:2-C-methyl-D-erythritol 2,4-cyclodiphosphate synthase activity"/>
    <property type="evidence" value="ECO:0007669"/>
    <property type="project" value="UniProtKB-UniRule"/>
</dbReference>
<comment type="subunit">
    <text evidence="8">Homotrimer.</text>
</comment>
<evidence type="ECO:0000256" key="3">
    <source>
        <dbReference type="ARBA" id="ARBA00008480"/>
    </source>
</evidence>
<evidence type="ECO:0000259" key="10">
    <source>
        <dbReference type="Pfam" id="PF02542"/>
    </source>
</evidence>
<organism evidence="11 12">
    <name type="scientific">Balnearium lithotrophicum</name>
    <dbReference type="NCBI Taxonomy" id="223788"/>
    <lineage>
        <taxon>Bacteria</taxon>
        <taxon>Pseudomonadati</taxon>
        <taxon>Aquificota</taxon>
        <taxon>Aquificia</taxon>
        <taxon>Desulfurobacteriales</taxon>
        <taxon>Desulfurobacteriaceae</taxon>
        <taxon>Balnearium</taxon>
    </lineage>
</organism>
<dbReference type="UniPathway" id="UPA00056">
    <property type="reaction ID" value="UER00095"/>
</dbReference>
<evidence type="ECO:0000256" key="1">
    <source>
        <dbReference type="ARBA" id="ARBA00000200"/>
    </source>
</evidence>
<feature type="binding site" evidence="8">
    <location>
        <position position="9"/>
    </location>
    <ligand>
        <name>a divalent metal cation</name>
        <dbReference type="ChEBI" id="CHEBI:60240"/>
    </ligand>
</feature>
<dbReference type="NCBIfam" id="TIGR00151">
    <property type="entry name" value="ispF"/>
    <property type="match status" value="1"/>
</dbReference>
<feature type="binding site" evidence="8">
    <location>
        <begin position="133"/>
        <end position="136"/>
    </location>
    <ligand>
        <name>4-CDP-2-C-methyl-D-erythritol 2-phosphate</name>
        <dbReference type="ChEBI" id="CHEBI:57919"/>
    </ligand>
</feature>
<dbReference type="SUPFAM" id="SSF69765">
    <property type="entry name" value="IpsF-like"/>
    <property type="match status" value="1"/>
</dbReference>
<dbReference type="EMBL" id="FXTM01000004">
    <property type="protein sequence ID" value="SMO44168.1"/>
    <property type="molecule type" value="Genomic_DNA"/>
</dbReference>
<dbReference type="CDD" id="cd00554">
    <property type="entry name" value="MECDP_synthase"/>
    <property type="match status" value="1"/>
</dbReference>
<evidence type="ECO:0000256" key="8">
    <source>
        <dbReference type="HAMAP-Rule" id="MF_00107"/>
    </source>
</evidence>
<evidence type="ECO:0000313" key="12">
    <source>
        <dbReference type="Proteomes" id="UP000317315"/>
    </source>
</evidence>
<feature type="binding site" evidence="8">
    <location>
        <begin position="62"/>
        <end position="66"/>
    </location>
    <ligand>
        <name>4-CDP-2-C-methyl-D-erythritol 2-phosphate</name>
        <dbReference type="ChEBI" id="CHEBI:57919"/>
    </ligand>
</feature>
<evidence type="ECO:0000256" key="5">
    <source>
        <dbReference type="ARBA" id="ARBA00022723"/>
    </source>
</evidence>
<dbReference type="Gene3D" id="3.30.1330.50">
    <property type="entry name" value="2-C-methyl-D-erythritol 2,4-cyclodiphosphate synthase"/>
    <property type="match status" value="1"/>
</dbReference>
<evidence type="ECO:0000313" key="11">
    <source>
        <dbReference type="EMBL" id="SMO44168.1"/>
    </source>
</evidence>
<keyword evidence="12" id="KW-1185">Reference proteome</keyword>
<evidence type="ECO:0000256" key="9">
    <source>
        <dbReference type="RuleBase" id="RU004395"/>
    </source>
</evidence>
<feature type="site" description="Transition state stabilizer" evidence="8">
    <location>
        <position position="134"/>
    </location>
</feature>
<proteinExistence type="inferred from homology"/>
<feature type="binding site" evidence="8">
    <location>
        <begin position="9"/>
        <end position="11"/>
    </location>
    <ligand>
        <name>4-CDP-2-C-methyl-D-erythritol 2-phosphate</name>
        <dbReference type="ChEBI" id="CHEBI:57919"/>
    </ligand>
</feature>
<dbReference type="OrthoDB" id="9806837at2"/>
<keyword evidence="5 8" id="KW-0479">Metal-binding</keyword>
<comment type="function">
    <text evidence="8">Involved in the biosynthesis of isopentenyl diphosphate (IPP) and dimethylallyl diphosphate (DMAPP), two major building blocks of isoprenoid compounds. Catalyzes the conversion of 4-diphosphocytidyl-2-C-methyl-D-erythritol 2-phosphate (CDP-ME2P) to 2-C-methyl-D-erythritol 2,4-cyclodiphosphate (ME-CPP) with a corresponding release of cytidine 5-monophosphate (CMP).</text>
</comment>
<dbReference type="InterPro" id="IPR003526">
    <property type="entry name" value="MECDP_synthase"/>
</dbReference>
<evidence type="ECO:0000256" key="6">
    <source>
        <dbReference type="ARBA" id="ARBA00023229"/>
    </source>
</evidence>
<name>A0A521BAQ6_9BACT</name>
<dbReference type="InterPro" id="IPR020555">
    <property type="entry name" value="MECDP_synthase_CS"/>
</dbReference>
<gene>
    <name evidence="8" type="primary">ispF</name>
    <name evidence="11" type="ORF">SAMN06269117_104103</name>
</gene>
<dbReference type="PROSITE" id="PS01350">
    <property type="entry name" value="ISPF"/>
    <property type="match status" value="1"/>
</dbReference>
<comment type="cofactor">
    <cofactor evidence="8">
        <name>a divalent metal cation</name>
        <dbReference type="ChEBI" id="CHEBI:60240"/>
    </cofactor>
    <text evidence="8">Binds 1 divalent metal cation per subunit.</text>
</comment>
<dbReference type="AlphaFoldDB" id="A0A521BAQ6"/>
<keyword evidence="7 8" id="KW-0456">Lyase</keyword>
<dbReference type="HAMAP" id="MF_00107">
    <property type="entry name" value="IspF"/>
    <property type="match status" value="1"/>
</dbReference>
<dbReference type="RefSeq" id="WP_142934264.1">
    <property type="nucleotide sequence ID" value="NZ_FXTM01000004.1"/>
</dbReference>
<dbReference type="Proteomes" id="UP000317315">
    <property type="component" value="Unassembled WGS sequence"/>
</dbReference>
<feature type="binding site" evidence="8">
    <location>
        <position position="140"/>
    </location>
    <ligand>
        <name>4-CDP-2-C-methyl-D-erythritol 2-phosphate</name>
        <dbReference type="ChEBI" id="CHEBI:57919"/>
    </ligand>
</feature>
<feature type="binding site" evidence="8">
    <location>
        <position position="143"/>
    </location>
    <ligand>
        <name>4-CDP-2-C-methyl-D-erythritol 2-phosphate</name>
        <dbReference type="ChEBI" id="CHEBI:57919"/>
    </ligand>
</feature>
<dbReference type="GO" id="GO:0046872">
    <property type="term" value="F:metal ion binding"/>
    <property type="evidence" value="ECO:0007669"/>
    <property type="project" value="UniProtKB-KW"/>
</dbReference>
<comment type="similarity">
    <text evidence="3 8 9">Belongs to the IspF family.</text>
</comment>
<dbReference type="Pfam" id="PF02542">
    <property type="entry name" value="YgbB"/>
    <property type="match status" value="1"/>
</dbReference>
<reference evidence="11 12" key="1">
    <citation type="submission" date="2017-05" db="EMBL/GenBank/DDBJ databases">
        <authorList>
            <person name="Varghese N."/>
            <person name="Submissions S."/>
        </authorList>
    </citation>
    <scope>NUCLEOTIDE SEQUENCE [LARGE SCALE GENOMIC DNA]</scope>
    <source>
        <strain evidence="11 12">DSM 16304</strain>
    </source>
</reference>